<gene>
    <name evidence="1" type="ORF">QJS04_geneDACA014707</name>
</gene>
<proteinExistence type="predicted"/>
<organism evidence="1 2">
    <name type="scientific">Acorus gramineus</name>
    <name type="common">Dwarf sweet flag</name>
    <dbReference type="NCBI Taxonomy" id="55184"/>
    <lineage>
        <taxon>Eukaryota</taxon>
        <taxon>Viridiplantae</taxon>
        <taxon>Streptophyta</taxon>
        <taxon>Embryophyta</taxon>
        <taxon>Tracheophyta</taxon>
        <taxon>Spermatophyta</taxon>
        <taxon>Magnoliopsida</taxon>
        <taxon>Liliopsida</taxon>
        <taxon>Acoraceae</taxon>
        <taxon>Acorus</taxon>
    </lineage>
</organism>
<comment type="caution">
    <text evidence="1">The sequence shown here is derived from an EMBL/GenBank/DDBJ whole genome shotgun (WGS) entry which is preliminary data.</text>
</comment>
<dbReference type="EMBL" id="JAUJYN010000005">
    <property type="protein sequence ID" value="KAK1271861.1"/>
    <property type="molecule type" value="Genomic_DNA"/>
</dbReference>
<accession>A0AAV9B682</accession>
<reference evidence="1" key="1">
    <citation type="journal article" date="2023" name="Nat. Commun.">
        <title>Diploid and tetraploid genomes of Acorus and the evolution of monocots.</title>
        <authorList>
            <person name="Ma L."/>
            <person name="Liu K.W."/>
            <person name="Li Z."/>
            <person name="Hsiao Y.Y."/>
            <person name="Qi Y."/>
            <person name="Fu T."/>
            <person name="Tang G.D."/>
            <person name="Zhang D."/>
            <person name="Sun W.H."/>
            <person name="Liu D.K."/>
            <person name="Li Y."/>
            <person name="Chen G.Z."/>
            <person name="Liu X.D."/>
            <person name="Liao X.Y."/>
            <person name="Jiang Y.T."/>
            <person name="Yu X."/>
            <person name="Hao Y."/>
            <person name="Huang J."/>
            <person name="Zhao X.W."/>
            <person name="Ke S."/>
            <person name="Chen Y.Y."/>
            <person name="Wu W.L."/>
            <person name="Hsu J.L."/>
            <person name="Lin Y.F."/>
            <person name="Huang M.D."/>
            <person name="Li C.Y."/>
            <person name="Huang L."/>
            <person name="Wang Z.W."/>
            <person name="Zhao X."/>
            <person name="Zhong W.Y."/>
            <person name="Peng D.H."/>
            <person name="Ahmad S."/>
            <person name="Lan S."/>
            <person name="Zhang J.S."/>
            <person name="Tsai W.C."/>
            <person name="Van de Peer Y."/>
            <person name="Liu Z.J."/>
        </authorList>
    </citation>
    <scope>NUCLEOTIDE SEQUENCE</scope>
    <source>
        <strain evidence="1">SCP</strain>
    </source>
</reference>
<dbReference type="Proteomes" id="UP001179952">
    <property type="component" value="Unassembled WGS sequence"/>
</dbReference>
<evidence type="ECO:0000313" key="1">
    <source>
        <dbReference type="EMBL" id="KAK1271861.1"/>
    </source>
</evidence>
<keyword evidence="2" id="KW-1185">Reference proteome</keyword>
<dbReference type="AlphaFoldDB" id="A0AAV9B682"/>
<protein>
    <submittedName>
        <fullName evidence="1">Uncharacterized protein</fullName>
    </submittedName>
</protein>
<evidence type="ECO:0000313" key="2">
    <source>
        <dbReference type="Proteomes" id="UP001179952"/>
    </source>
</evidence>
<sequence length="73" mass="8031">MVEMFPLKSADAAYNKVSGMLETLGDLLTKIICPKCVNLVHLLVLNVLFAAQRLGTGSLLLLRNYLVLMITPK</sequence>
<reference evidence="1" key="2">
    <citation type="submission" date="2023-06" db="EMBL/GenBank/DDBJ databases">
        <authorList>
            <person name="Ma L."/>
            <person name="Liu K.-W."/>
            <person name="Li Z."/>
            <person name="Hsiao Y.-Y."/>
            <person name="Qi Y."/>
            <person name="Fu T."/>
            <person name="Tang G."/>
            <person name="Zhang D."/>
            <person name="Sun W.-H."/>
            <person name="Liu D.-K."/>
            <person name="Li Y."/>
            <person name="Chen G.-Z."/>
            <person name="Liu X.-D."/>
            <person name="Liao X.-Y."/>
            <person name="Jiang Y.-T."/>
            <person name="Yu X."/>
            <person name="Hao Y."/>
            <person name="Huang J."/>
            <person name="Zhao X.-W."/>
            <person name="Ke S."/>
            <person name="Chen Y.-Y."/>
            <person name="Wu W.-L."/>
            <person name="Hsu J.-L."/>
            <person name="Lin Y.-F."/>
            <person name="Huang M.-D."/>
            <person name="Li C.-Y."/>
            <person name="Huang L."/>
            <person name="Wang Z.-W."/>
            <person name="Zhao X."/>
            <person name="Zhong W.-Y."/>
            <person name="Peng D.-H."/>
            <person name="Ahmad S."/>
            <person name="Lan S."/>
            <person name="Zhang J.-S."/>
            <person name="Tsai W.-C."/>
            <person name="Van De Peer Y."/>
            <person name="Liu Z.-J."/>
        </authorList>
    </citation>
    <scope>NUCLEOTIDE SEQUENCE</scope>
    <source>
        <strain evidence="1">SCP</strain>
        <tissue evidence="1">Leaves</tissue>
    </source>
</reference>
<name>A0AAV9B682_ACOGR</name>